<evidence type="ECO:0000313" key="3">
    <source>
        <dbReference type="Proteomes" id="UP000243688"/>
    </source>
</evidence>
<comment type="caution">
    <text evidence="2">The sequence shown here is derived from an EMBL/GenBank/DDBJ whole genome shotgun (WGS) entry which is preliminary data.</text>
</comment>
<gene>
    <name evidence="2" type="ORF">BLM47_00115</name>
</gene>
<evidence type="ECO:0000256" key="1">
    <source>
        <dbReference type="SAM" id="MobiDB-lite"/>
    </source>
</evidence>
<accession>A0A2A6E3H3</accession>
<dbReference type="EMBL" id="MOXJ01000001">
    <property type="protein sequence ID" value="PDO11581.1"/>
    <property type="molecule type" value="Genomic_DNA"/>
</dbReference>
<dbReference type="AlphaFoldDB" id="A0A2A6E3H3"/>
<dbReference type="Proteomes" id="UP000243688">
    <property type="component" value="Unassembled WGS sequence"/>
</dbReference>
<name>A0A2A6E3H3_9BACL</name>
<evidence type="ECO:0000313" key="2">
    <source>
        <dbReference type="EMBL" id="PDO11581.1"/>
    </source>
</evidence>
<reference evidence="2 3" key="1">
    <citation type="submission" date="2016-12" db="EMBL/GenBank/DDBJ databases">
        <title>Candidatus Reconcilibacillus cellulovorans genome.</title>
        <authorList>
            <person name="Kolinko S."/>
            <person name="Wu Y.-W."/>
            <person name="Tachea F."/>
            <person name="Denzel E."/>
            <person name="Hiras J."/>
            <person name="Baecker N."/>
            <person name="Chan L.J."/>
            <person name="Eichorst S.A."/>
            <person name="Frey D."/>
            <person name="Adams P.D."/>
            <person name="Pray T."/>
            <person name="Tanjore D."/>
            <person name="Petzold C.J."/>
            <person name="Gladden J.M."/>
            <person name="Simmons B.A."/>
            <person name="Singer S.W."/>
        </authorList>
    </citation>
    <scope>NUCLEOTIDE SEQUENCE [LARGE SCALE GENOMIC DNA]</scope>
    <source>
        <strain evidence="2">JTherm</strain>
    </source>
</reference>
<protein>
    <submittedName>
        <fullName evidence="2">Uncharacterized protein</fullName>
    </submittedName>
</protein>
<feature type="region of interest" description="Disordered" evidence="1">
    <location>
        <begin position="38"/>
        <end position="64"/>
    </location>
</feature>
<organism evidence="2 3">
    <name type="scientific">Candidatus Reconcilbacillus cellulovorans</name>
    <dbReference type="NCBI Taxonomy" id="1906605"/>
    <lineage>
        <taxon>Bacteria</taxon>
        <taxon>Bacillati</taxon>
        <taxon>Bacillota</taxon>
        <taxon>Bacilli</taxon>
        <taxon>Bacillales</taxon>
        <taxon>Paenibacillaceae</taxon>
        <taxon>Candidatus Reconcilbacillus</taxon>
    </lineage>
</organism>
<proteinExistence type="predicted"/>
<sequence length="64" mass="6906">MVVVRVEMLVQTFYGKPLKPGDVIEVSDVVAERWEKHGIARPVQGAAPEPPTPPKKGGKKNDAG</sequence>